<dbReference type="EC" id="5.4.3.8" evidence="7"/>
<sequence>MANRQNSENEFQRAQQVIPGGVNSPARAFGGVGGTPVFIDRGEKQYLFDIDGNRYLDYVGSWGPHILGHNHPAIVGALEAALPSGTSFGAPTVRESELAELIVDAVPSIEKVRMVNSGTEATMSAIRLARGYTGRDGVVKFAGCYHGHVDSLLVQAGSGALTLGTPSSPGIPEGCTRDTHVLEYNDVESLIQLFSEAGEKIACVILEPVVGNMGVVAPTTEFLKALRPLCTQHGAVLIFDEVMTGFRVAFGGAQERFGITPDLTTLGKIVGGGLPVGAYGGKTEIMNSVSPVGPVYQAGTLSGNPLAMASGVATLRTLKESNPYPQLEEKTTKLVSGLDEIATSLGIPHSVAQVGSMFTFFFNPEPVTSFAVSAKNDTEKFSKYFHGMLDRGVYLPCSQFEANFVGAEHTDEDLEQTLKAAREVLQEISTSP</sequence>
<dbReference type="AlphaFoldDB" id="A0A517QMC0"/>
<evidence type="ECO:0000256" key="7">
    <source>
        <dbReference type="HAMAP-Rule" id="MF_00375"/>
    </source>
</evidence>
<evidence type="ECO:0000256" key="4">
    <source>
        <dbReference type="ARBA" id="ARBA00022898"/>
    </source>
</evidence>
<comment type="catalytic activity">
    <reaction evidence="7">
        <text>(S)-4-amino-5-oxopentanoate = 5-aminolevulinate</text>
        <dbReference type="Rhea" id="RHEA:14265"/>
        <dbReference type="ChEBI" id="CHEBI:57501"/>
        <dbReference type="ChEBI" id="CHEBI:356416"/>
        <dbReference type="EC" id="5.4.3.8"/>
    </reaction>
</comment>
<evidence type="ECO:0000256" key="5">
    <source>
        <dbReference type="ARBA" id="ARBA00023235"/>
    </source>
</evidence>
<gene>
    <name evidence="7 8" type="primary">hemL</name>
    <name evidence="8" type="ORF">Mal48_20390</name>
</gene>
<proteinExistence type="inferred from homology"/>
<dbReference type="Gene3D" id="3.40.640.10">
    <property type="entry name" value="Type I PLP-dependent aspartate aminotransferase-like (Major domain)"/>
    <property type="match status" value="1"/>
</dbReference>
<reference evidence="8 9" key="1">
    <citation type="submission" date="2019-02" db="EMBL/GenBank/DDBJ databases">
        <title>Deep-cultivation of Planctomycetes and their phenomic and genomic characterization uncovers novel biology.</title>
        <authorList>
            <person name="Wiegand S."/>
            <person name="Jogler M."/>
            <person name="Boedeker C."/>
            <person name="Pinto D."/>
            <person name="Vollmers J."/>
            <person name="Rivas-Marin E."/>
            <person name="Kohn T."/>
            <person name="Peeters S.H."/>
            <person name="Heuer A."/>
            <person name="Rast P."/>
            <person name="Oberbeckmann S."/>
            <person name="Bunk B."/>
            <person name="Jeske O."/>
            <person name="Meyerdierks A."/>
            <person name="Storesund J.E."/>
            <person name="Kallscheuer N."/>
            <person name="Luecker S."/>
            <person name="Lage O.M."/>
            <person name="Pohl T."/>
            <person name="Merkel B.J."/>
            <person name="Hornburger P."/>
            <person name="Mueller R.-W."/>
            <person name="Bruemmer F."/>
            <person name="Labrenz M."/>
            <person name="Spormann A.M."/>
            <person name="Op den Camp H."/>
            <person name="Overmann J."/>
            <person name="Amann R."/>
            <person name="Jetten M.S.M."/>
            <person name="Mascher T."/>
            <person name="Medema M.H."/>
            <person name="Devos D.P."/>
            <person name="Kaster A.-K."/>
            <person name="Ovreas L."/>
            <person name="Rohde M."/>
            <person name="Galperin M.Y."/>
            <person name="Jogler C."/>
        </authorList>
    </citation>
    <scope>NUCLEOTIDE SEQUENCE [LARGE SCALE GENOMIC DNA]</scope>
    <source>
        <strain evidence="8 9">Mal48</strain>
    </source>
</reference>
<evidence type="ECO:0000313" key="9">
    <source>
        <dbReference type="Proteomes" id="UP000315724"/>
    </source>
</evidence>
<dbReference type="GO" id="GO:0030170">
    <property type="term" value="F:pyridoxal phosphate binding"/>
    <property type="evidence" value="ECO:0007669"/>
    <property type="project" value="InterPro"/>
</dbReference>
<dbReference type="HAMAP" id="MF_00375">
    <property type="entry name" value="HemL_aminotrans_3"/>
    <property type="match status" value="1"/>
</dbReference>
<dbReference type="KEGG" id="tpol:Mal48_20390"/>
<dbReference type="InterPro" id="IPR049704">
    <property type="entry name" value="Aminotrans_3_PPA_site"/>
</dbReference>
<comment type="subcellular location">
    <subcellularLocation>
        <location evidence="7">Cytoplasm</location>
    </subcellularLocation>
</comment>
<name>A0A517QMC0_9PLAN</name>
<keyword evidence="4 7" id="KW-0663">Pyridoxal phosphate</keyword>
<dbReference type="InterPro" id="IPR015424">
    <property type="entry name" value="PyrdxlP-dep_Trfase"/>
</dbReference>
<keyword evidence="7" id="KW-0963">Cytoplasm</keyword>
<keyword evidence="5 7" id="KW-0413">Isomerase</keyword>
<dbReference type="InterPro" id="IPR015421">
    <property type="entry name" value="PyrdxlP-dep_Trfase_major"/>
</dbReference>
<dbReference type="NCBIfam" id="NF000818">
    <property type="entry name" value="PRK00062.1"/>
    <property type="match status" value="1"/>
</dbReference>
<comment type="pathway">
    <text evidence="2">Porphyrin-containing compound metabolism; protoporphyrin-IX biosynthesis; 5-aminolevulinate from L-glutamyl-tRNA(Glu): step 2/2.</text>
</comment>
<dbReference type="InterPro" id="IPR004639">
    <property type="entry name" value="4pyrrol_synth_GluAld_NH2Trfase"/>
</dbReference>
<keyword evidence="9" id="KW-1185">Reference proteome</keyword>
<dbReference type="RefSeq" id="WP_145198320.1">
    <property type="nucleotide sequence ID" value="NZ_CP036267.1"/>
</dbReference>
<dbReference type="FunFam" id="3.40.640.10:FF:000021">
    <property type="entry name" value="Glutamate-1-semialdehyde 2,1-aminomutase"/>
    <property type="match status" value="1"/>
</dbReference>
<dbReference type="NCBIfam" id="TIGR00713">
    <property type="entry name" value="hemL"/>
    <property type="match status" value="1"/>
</dbReference>
<comment type="cofactor">
    <cofactor evidence="1 7">
        <name>pyridoxal 5'-phosphate</name>
        <dbReference type="ChEBI" id="CHEBI:597326"/>
    </cofactor>
</comment>
<dbReference type="PANTHER" id="PTHR43713">
    <property type="entry name" value="GLUTAMATE-1-SEMIALDEHYDE 2,1-AMINOMUTASE"/>
    <property type="match status" value="1"/>
</dbReference>
<dbReference type="Pfam" id="PF00202">
    <property type="entry name" value="Aminotran_3"/>
    <property type="match status" value="1"/>
</dbReference>
<dbReference type="Proteomes" id="UP000315724">
    <property type="component" value="Chromosome"/>
</dbReference>
<dbReference type="PANTHER" id="PTHR43713:SF3">
    <property type="entry name" value="GLUTAMATE-1-SEMIALDEHYDE 2,1-AMINOMUTASE 1, CHLOROPLASTIC-RELATED"/>
    <property type="match status" value="1"/>
</dbReference>
<accession>A0A517QMC0</accession>
<dbReference type="GO" id="GO:0042286">
    <property type="term" value="F:glutamate-1-semialdehyde 2,1-aminomutase activity"/>
    <property type="evidence" value="ECO:0007669"/>
    <property type="project" value="UniProtKB-UniRule"/>
</dbReference>
<evidence type="ECO:0000313" key="8">
    <source>
        <dbReference type="EMBL" id="QDT32792.1"/>
    </source>
</evidence>
<dbReference type="EMBL" id="CP036267">
    <property type="protein sequence ID" value="QDT32792.1"/>
    <property type="molecule type" value="Genomic_DNA"/>
</dbReference>
<dbReference type="UniPathway" id="UPA00251">
    <property type="reaction ID" value="UER00317"/>
</dbReference>
<evidence type="ECO:0000256" key="3">
    <source>
        <dbReference type="ARBA" id="ARBA00008981"/>
    </source>
</evidence>
<dbReference type="GO" id="GO:0006782">
    <property type="term" value="P:protoporphyrinogen IX biosynthetic process"/>
    <property type="evidence" value="ECO:0007669"/>
    <property type="project" value="UniProtKB-UniRule"/>
</dbReference>
<dbReference type="CDD" id="cd00610">
    <property type="entry name" value="OAT_like"/>
    <property type="match status" value="1"/>
</dbReference>
<dbReference type="SUPFAM" id="SSF53383">
    <property type="entry name" value="PLP-dependent transferases"/>
    <property type="match status" value="1"/>
</dbReference>
<evidence type="ECO:0000256" key="2">
    <source>
        <dbReference type="ARBA" id="ARBA00004819"/>
    </source>
</evidence>
<dbReference type="GO" id="GO:0005737">
    <property type="term" value="C:cytoplasm"/>
    <property type="evidence" value="ECO:0007669"/>
    <property type="project" value="UniProtKB-SubCell"/>
</dbReference>
<evidence type="ECO:0000256" key="1">
    <source>
        <dbReference type="ARBA" id="ARBA00001933"/>
    </source>
</evidence>
<dbReference type="InterPro" id="IPR015422">
    <property type="entry name" value="PyrdxlP-dep_Trfase_small"/>
</dbReference>
<protein>
    <recommendedName>
        <fullName evidence="7">Glutamate-1-semialdehyde 2,1-aminomutase</fullName>
        <shortName evidence="7">GSA</shortName>
        <ecNumber evidence="7">5.4.3.8</ecNumber>
    </recommendedName>
    <alternativeName>
        <fullName evidence="7">Glutamate-1-semialdehyde aminotransferase</fullName>
        <shortName evidence="7">GSA-AT</shortName>
    </alternativeName>
</protein>
<evidence type="ECO:0000256" key="6">
    <source>
        <dbReference type="ARBA" id="ARBA00023244"/>
    </source>
</evidence>
<dbReference type="PROSITE" id="PS00600">
    <property type="entry name" value="AA_TRANSFER_CLASS_3"/>
    <property type="match status" value="1"/>
</dbReference>
<comment type="similarity">
    <text evidence="3 7">Belongs to the class-III pyridoxal-phosphate-dependent aminotransferase family. HemL subfamily.</text>
</comment>
<keyword evidence="6 7" id="KW-0627">Porphyrin biosynthesis</keyword>
<dbReference type="Gene3D" id="3.90.1150.10">
    <property type="entry name" value="Aspartate Aminotransferase, domain 1"/>
    <property type="match status" value="1"/>
</dbReference>
<dbReference type="GO" id="GO:0008483">
    <property type="term" value="F:transaminase activity"/>
    <property type="evidence" value="ECO:0007669"/>
    <property type="project" value="InterPro"/>
</dbReference>
<comment type="subunit">
    <text evidence="7">Homodimer.</text>
</comment>
<dbReference type="OrthoDB" id="9816013at2"/>
<organism evidence="8 9">
    <name type="scientific">Thalassoglobus polymorphus</name>
    <dbReference type="NCBI Taxonomy" id="2527994"/>
    <lineage>
        <taxon>Bacteria</taxon>
        <taxon>Pseudomonadati</taxon>
        <taxon>Planctomycetota</taxon>
        <taxon>Planctomycetia</taxon>
        <taxon>Planctomycetales</taxon>
        <taxon>Planctomycetaceae</taxon>
        <taxon>Thalassoglobus</taxon>
    </lineage>
</organism>
<feature type="modified residue" description="N6-(pyridoxal phosphate)lysine" evidence="7">
    <location>
        <position position="268"/>
    </location>
</feature>
<dbReference type="InterPro" id="IPR005814">
    <property type="entry name" value="Aminotrans_3"/>
</dbReference>